<keyword evidence="2 5" id="KW-0378">Hydrolase</keyword>
<accession>A0A0J6EDT1</accession>
<dbReference type="EMBL" id="JARRTL010000006">
    <property type="protein sequence ID" value="MEC0483981.1"/>
    <property type="molecule type" value="Genomic_DNA"/>
</dbReference>
<dbReference type="Gene3D" id="3.40.50.1820">
    <property type="entry name" value="alpha/beta hydrolase"/>
    <property type="match status" value="1"/>
</dbReference>
<dbReference type="PANTHER" id="PTHR40841">
    <property type="entry name" value="SIDEROPHORE TRIACETYLFUSARININE C ESTERASE"/>
    <property type="match status" value="1"/>
</dbReference>
<reference evidence="5 7" key="3">
    <citation type="submission" date="2023-03" db="EMBL/GenBank/DDBJ databases">
        <title>Agriculturally important microbes genome sequencing.</title>
        <authorList>
            <person name="Dunlap C."/>
        </authorList>
    </citation>
    <scope>NUCLEOTIDE SEQUENCE [LARGE SCALE GENOMIC DNA]</scope>
    <source>
        <strain evidence="5 7">CBP-3203</strain>
    </source>
</reference>
<dbReference type="OrthoDB" id="9784036at2"/>
<proteinExistence type="inferred from homology"/>
<reference evidence="4" key="2">
    <citation type="submission" date="2015-10" db="EMBL/GenBank/DDBJ databases">
        <authorList>
            <person name="Gilbert D.G."/>
        </authorList>
    </citation>
    <scope>NUCLEOTIDE SEQUENCE</scope>
    <source>
        <strain evidence="4">GO-13</strain>
    </source>
</reference>
<evidence type="ECO:0000313" key="5">
    <source>
        <dbReference type="EMBL" id="MEC0483981.1"/>
    </source>
</evidence>
<comment type="similarity">
    <text evidence="1">Belongs to the esterase D family.</text>
</comment>
<feature type="region of interest" description="Disordered" evidence="3">
    <location>
        <begin position="1"/>
        <end position="31"/>
    </location>
</feature>
<organism evidence="4 6">
    <name type="scientific">Bacillus glycinifermentans</name>
    <dbReference type="NCBI Taxonomy" id="1664069"/>
    <lineage>
        <taxon>Bacteria</taxon>
        <taxon>Bacillati</taxon>
        <taxon>Bacillota</taxon>
        <taxon>Bacilli</taxon>
        <taxon>Bacillales</taxon>
        <taxon>Bacillaceae</taxon>
        <taxon>Bacillus</taxon>
    </lineage>
</organism>
<comment type="caution">
    <text evidence="4">The sequence shown here is derived from an EMBL/GenBank/DDBJ whole genome shotgun (WGS) entry which is preliminary data.</text>
</comment>
<dbReference type="InterPro" id="IPR052558">
    <property type="entry name" value="Siderophore_Hydrolase_D"/>
</dbReference>
<dbReference type="EMBL" id="LECW02000045">
    <property type="protein sequence ID" value="KRT90287.1"/>
    <property type="molecule type" value="Genomic_DNA"/>
</dbReference>
<dbReference type="SUPFAM" id="SSF53474">
    <property type="entry name" value="alpha/beta-Hydrolases"/>
    <property type="match status" value="1"/>
</dbReference>
<gene>
    <name evidence="4" type="ORF">AB447_206825</name>
    <name evidence="5" type="ORF">P8828_03815</name>
</gene>
<evidence type="ECO:0000313" key="6">
    <source>
        <dbReference type="Proteomes" id="UP000036168"/>
    </source>
</evidence>
<sequence length="286" mass="32286">MVHEKHDEAAKDAECPPVAIPGTKQHLMRSPSGDRNYRIFISSPIEEPPPSGYPVIYLLDANSVFGTMVEAVRMQARRPEKTGVVPAVIVGIGYETDAPFDPARYYDFTLPVRPENLPKRPDGAEWPESGGAEAFLSFIEEKVKPEIEREFKIDMRRQAIFGHSLGGLFVLQVLFTKPELFQTYIAGSPSIHWNQPFFEKEREFVSRLHAADAKVDVLLGAGELEKSHKSRMNERAEKLAERLSALEEFGVRAEFHEFEGEGHISVLPVFISRALRFALNPDRQAR</sequence>
<evidence type="ECO:0000256" key="2">
    <source>
        <dbReference type="ARBA" id="ARBA00022801"/>
    </source>
</evidence>
<accession>A0A0J6HCA7</accession>
<dbReference type="RefSeq" id="WP_048354101.1">
    <property type="nucleotide sequence ID" value="NZ_JARRTL010000006.1"/>
</dbReference>
<name>A0A0J6EDT1_9BACI</name>
<dbReference type="Proteomes" id="UP000036168">
    <property type="component" value="Unassembled WGS sequence"/>
</dbReference>
<evidence type="ECO:0000256" key="1">
    <source>
        <dbReference type="ARBA" id="ARBA00005622"/>
    </source>
</evidence>
<dbReference type="InterPro" id="IPR029058">
    <property type="entry name" value="AB_hydrolase_fold"/>
</dbReference>
<reference evidence="4 6" key="1">
    <citation type="journal article" date="2015" name="Int. J. Syst. Evol. Microbiol.">
        <title>Bacillus glycinifermentans sp. nov., isolated from fermented soybean paste.</title>
        <authorList>
            <person name="Kim S.J."/>
            <person name="Dunlap C.A."/>
            <person name="Kwon S.W."/>
            <person name="Rooney A.P."/>
        </authorList>
    </citation>
    <scope>NUCLEOTIDE SEQUENCE [LARGE SCALE GENOMIC DNA]</scope>
    <source>
        <strain evidence="4 6">GO-13</strain>
    </source>
</reference>
<dbReference type="AlphaFoldDB" id="A0A0J6EDT1"/>
<dbReference type="PATRIC" id="fig|1664069.3.peg.4363"/>
<dbReference type="GO" id="GO:0016788">
    <property type="term" value="F:hydrolase activity, acting on ester bonds"/>
    <property type="evidence" value="ECO:0007669"/>
    <property type="project" value="TreeGrafter"/>
</dbReference>
<evidence type="ECO:0000256" key="3">
    <source>
        <dbReference type="SAM" id="MobiDB-lite"/>
    </source>
</evidence>
<dbReference type="InterPro" id="IPR000801">
    <property type="entry name" value="Esterase-like"/>
</dbReference>
<dbReference type="STRING" id="1664069.BGLY_4310"/>
<evidence type="ECO:0000313" key="7">
    <source>
        <dbReference type="Proteomes" id="UP001341297"/>
    </source>
</evidence>
<protein>
    <submittedName>
        <fullName evidence="5">Alpha/beta hydrolase</fullName>
    </submittedName>
    <submittedName>
        <fullName evidence="4">Enterobactin esterase</fullName>
    </submittedName>
</protein>
<feature type="compositionally biased region" description="Basic and acidic residues" evidence="3">
    <location>
        <begin position="1"/>
        <end position="14"/>
    </location>
</feature>
<evidence type="ECO:0000313" key="4">
    <source>
        <dbReference type="EMBL" id="KRT90287.1"/>
    </source>
</evidence>
<dbReference type="Proteomes" id="UP001341297">
    <property type="component" value="Unassembled WGS sequence"/>
</dbReference>
<dbReference type="Pfam" id="PF00756">
    <property type="entry name" value="Esterase"/>
    <property type="match status" value="1"/>
</dbReference>
<keyword evidence="7" id="KW-1185">Reference proteome</keyword>
<dbReference type="PANTHER" id="PTHR40841:SF2">
    <property type="entry name" value="SIDEROPHORE-DEGRADING ESTERASE (EUROFUNG)"/>
    <property type="match status" value="1"/>
</dbReference>